<sequence length="141" mass="15259">MYHYSGSVAHADAGSKAGSATGLLEPGARDQDALYFQRCTWCGTAMFHRVLCPVCRGSELRTERSAGTGTVRHSTVVHRNTPAARNVSLIEMSEGFVVRGRVMGPLIGIHGGDRVRLSTAKDPVRGEPVFQLVDEPYSAWS</sequence>
<dbReference type="EMBL" id="BNBC01000065">
    <property type="protein sequence ID" value="GHF13471.1"/>
    <property type="molecule type" value="Genomic_DNA"/>
</dbReference>
<dbReference type="SUPFAM" id="SSF50249">
    <property type="entry name" value="Nucleic acid-binding proteins"/>
    <property type="match status" value="1"/>
</dbReference>
<accession>A0A919AKY6</accession>
<dbReference type="AlphaFoldDB" id="A0A919AKY6"/>
<dbReference type="InterPro" id="IPR052513">
    <property type="entry name" value="Thioester_dehydratase-like"/>
</dbReference>
<name>A0A919AKY6_9ACTN</name>
<dbReference type="Pfam" id="PF12172">
    <property type="entry name" value="zf-ChsH2"/>
    <property type="match status" value="1"/>
</dbReference>
<evidence type="ECO:0000313" key="3">
    <source>
        <dbReference type="Proteomes" id="UP000641386"/>
    </source>
</evidence>
<protein>
    <recommendedName>
        <fullName evidence="1">ChsH2 rubredoxin-like zinc ribbon domain-containing protein</fullName>
    </recommendedName>
</protein>
<reference evidence="2" key="2">
    <citation type="submission" date="2020-09" db="EMBL/GenBank/DDBJ databases">
        <authorList>
            <person name="Sun Q."/>
            <person name="Ohkuma M."/>
        </authorList>
    </citation>
    <scope>NUCLEOTIDE SEQUENCE</scope>
    <source>
        <strain evidence="2">JCM 3302</strain>
    </source>
</reference>
<feature type="domain" description="ChsH2 rubredoxin-like zinc ribbon" evidence="1">
    <location>
        <begin position="28"/>
        <end position="60"/>
    </location>
</feature>
<dbReference type="InterPro" id="IPR012340">
    <property type="entry name" value="NA-bd_OB-fold"/>
</dbReference>
<organism evidence="2 3">
    <name type="scientific">Streptomyces spiralis</name>
    <dbReference type="NCBI Taxonomy" id="66376"/>
    <lineage>
        <taxon>Bacteria</taxon>
        <taxon>Bacillati</taxon>
        <taxon>Actinomycetota</taxon>
        <taxon>Actinomycetes</taxon>
        <taxon>Kitasatosporales</taxon>
        <taxon>Streptomycetaceae</taxon>
        <taxon>Streptomyces</taxon>
    </lineage>
</organism>
<dbReference type="Proteomes" id="UP000641386">
    <property type="component" value="Unassembled WGS sequence"/>
</dbReference>
<keyword evidence="3" id="KW-1185">Reference proteome</keyword>
<reference evidence="2" key="1">
    <citation type="journal article" date="2014" name="Int. J. Syst. Evol. Microbiol.">
        <title>Complete genome sequence of Corynebacterium casei LMG S-19264T (=DSM 44701T), isolated from a smear-ripened cheese.</title>
        <authorList>
            <consortium name="US DOE Joint Genome Institute (JGI-PGF)"/>
            <person name="Walter F."/>
            <person name="Albersmeier A."/>
            <person name="Kalinowski J."/>
            <person name="Ruckert C."/>
        </authorList>
    </citation>
    <scope>NUCLEOTIDE SEQUENCE</scope>
    <source>
        <strain evidence="2">JCM 3302</strain>
    </source>
</reference>
<proteinExistence type="predicted"/>
<dbReference type="PANTHER" id="PTHR34075">
    <property type="entry name" value="BLR3430 PROTEIN"/>
    <property type="match status" value="1"/>
</dbReference>
<evidence type="ECO:0000313" key="2">
    <source>
        <dbReference type="EMBL" id="GHF13471.1"/>
    </source>
</evidence>
<gene>
    <name evidence="2" type="ORF">GCM10014715_81300</name>
</gene>
<dbReference type="InterPro" id="IPR022002">
    <property type="entry name" value="ChsH2_Znr"/>
</dbReference>
<evidence type="ECO:0000259" key="1">
    <source>
        <dbReference type="Pfam" id="PF12172"/>
    </source>
</evidence>
<dbReference type="RefSeq" id="WP_189907786.1">
    <property type="nucleotide sequence ID" value="NZ_BNBC01000065.1"/>
</dbReference>
<dbReference type="PANTHER" id="PTHR34075:SF5">
    <property type="entry name" value="BLR3430 PROTEIN"/>
    <property type="match status" value="1"/>
</dbReference>
<comment type="caution">
    <text evidence="2">The sequence shown here is derived from an EMBL/GenBank/DDBJ whole genome shotgun (WGS) entry which is preliminary data.</text>
</comment>